<dbReference type="Pfam" id="PF02260">
    <property type="entry name" value="FATC"/>
    <property type="match status" value="1"/>
</dbReference>
<dbReference type="Pfam" id="PF00454">
    <property type="entry name" value="PI3_PI4_kinase"/>
    <property type="match status" value="1"/>
</dbReference>
<dbReference type="GO" id="GO:0005524">
    <property type="term" value="F:ATP binding"/>
    <property type="evidence" value="ECO:0007669"/>
    <property type="project" value="UniProtKB-KW"/>
</dbReference>
<organism evidence="15 16">
    <name type="scientific">Cyclotella atomus</name>
    <dbReference type="NCBI Taxonomy" id="382360"/>
    <lineage>
        <taxon>Eukaryota</taxon>
        <taxon>Sar</taxon>
        <taxon>Stramenopiles</taxon>
        <taxon>Ochrophyta</taxon>
        <taxon>Bacillariophyta</taxon>
        <taxon>Coscinodiscophyceae</taxon>
        <taxon>Thalassiosirophycidae</taxon>
        <taxon>Stephanodiscales</taxon>
        <taxon>Stephanodiscaceae</taxon>
        <taxon>Cyclotella</taxon>
    </lineage>
</organism>
<dbReference type="InterPro" id="IPR057564">
    <property type="entry name" value="HEAT_ATR"/>
</dbReference>
<evidence type="ECO:0000256" key="6">
    <source>
        <dbReference type="ARBA" id="ARBA00022741"/>
    </source>
</evidence>
<dbReference type="InterPro" id="IPR000403">
    <property type="entry name" value="PI3/4_kinase_cat_dom"/>
</dbReference>
<dbReference type="InterPro" id="IPR011009">
    <property type="entry name" value="Kinase-like_dom_sf"/>
</dbReference>
<comment type="similarity">
    <text evidence="2">Belongs to the PI3/PI4-kinase family. ATM subfamily.</text>
</comment>
<dbReference type="PROSITE" id="PS50290">
    <property type="entry name" value="PI3_4_KINASE_3"/>
    <property type="match status" value="1"/>
</dbReference>
<keyword evidence="10" id="KW-0234">DNA repair</keyword>
<dbReference type="EMBL" id="JALLPJ020000631">
    <property type="protein sequence ID" value="KAL3786899.1"/>
    <property type="molecule type" value="Genomic_DNA"/>
</dbReference>
<evidence type="ECO:0000256" key="7">
    <source>
        <dbReference type="ARBA" id="ARBA00022763"/>
    </source>
</evidence>
<dbReference type="GO" id="GO:0005634">
    <property type="term" value="C:nucleus"/>
    <property type="evidence" value="ECO:0007669"/>
    <property type="project" value="UniProtKB-SubCell"/>
</dbReference>
<evidence type="ECO:0000256" key="3">
    <source>
        <dbReference type="ARBA" id="ARBA00012513"/>
    </source>
</evidence>
<dbReference type="PANTHER" id="PTHR11139:SF69">
    <property type="entry name" value="SERINE_THREONINE-PROTEIN KINASE ATR"/>
    <property type="match status" value="1"/>
</dbReference>
<dbReference type="InterPro" id="IPR016024">
    <property type="entry name" value="ARM-type_fold"/>
</dbReference>
<keyword evidence="4" id="KW-0723">Serine/threonine-protein kinase</keyword>
<dbReference type="GO" id="GO:0004674">
    <property type="term" value="F:protein serine/threonine kinase activity"/>
    <property type="evidence" value="ECO:0007669"/>
    <property type="project" value="UniProtKB-KW"/>
</dbReference>
<dbReference type="Pfam" id="PF23593">
    <property type="entry name" value="HEAT_ATR"/>
    <property type="match status" value="1"/>
</dbReference>
<dbReference type="PROSITE" id="PS51190">
    <property type="entry name" value="FATC"/>
    <property type="match status" value="1"/>
</dbReference>
<keyword evidence="5" id="KW-0808">Transferase</keyword>
<dbReference type="EC" id="2.7.11.1" evidence="3"/>
<evidence type="ECO:0000259" key="13">
    <source>
        <dbReference type="PROSITE" id="PS51189"/>
    </source>
</evidence>
<dbReference type="InterPro" id="IPR011989">
    <property type="entry name" value="ARM-like"/>
</dbReference>
<dbReference type="InterPro" id="IPR056802">
    <property type="entry name" value="ATR-like_M-HEAT"/>
</dbReference>
<dbReference type="Gene3D" id="1.10.1070.11">
    <property type="entry name" value="Phosphatidylinositol 3-/4-kinase, catalytic domain"/>
    <property type="match status" value="1"/>
</dbReference>
<evidence type="ECO:0000256" key="10">
    <source>
        <dbReference type="ARBA" id="ARBA00023204"/>
    </source>
</evidence>
<gene>
    <name evidence="15" type="ORF">ACHAWO_011186</name>
</gene>
<protein>
    <recommendedName>
        <fullName evidence="3">non-specific serine/threonine protein kinase</fullName>
        <ecNumber evidence="3">2.7.11.1</ecNumber>
    </recommendedName>
</protein>
<dbReference type="Gene3D" id="3.30.1010.10">
    <property type="entry name" value="Phosphatidylinositol 3-kinase Catalytic Subunit, Chain A, domain 4"/>
    <property type="match status" value="1"/>
</dbReference>
<dbReference type="SUPFAM" id="SSF48371">
    <property type="entry name" value="ARM repeat"/>
    <property type="match status" value="2"/>
</dbReference>
<keyword evidence="16" id="KW-1185">Reference proteome</keyword>
<evidence type="ECO:0000256" key="4">
    <source>
        <dbReference type="ARBA" id="ARBA00022527"/>
    </source>
</evidence>
<evidence type="ECO:0000313" key="16">
    <source>
        <dbReference type="Proteomes" id="UP001530400"/>
    </source>
</evidence>
<dbReference type="SUPFAM" id="SSF56112">
    <property type="entry name" value="Protein kinase-like (PK-like)"/>
    <property type="match status" value="1"/>
</dbReference>
<sequence length="3186" mass="356023">MDSPDPTIPAAITVPSQRASTSPAEGLLLKLLEACAKHKRHHESTDNDEAATDDFGEMSKKCSHELSSLAKILPRMEDTITVVDTLWDSYVYVGTAAVSNNTSPEKRSKTAKKDRNASENEDVKHLCALYRAIARSAFCPHAATFLFRDGEIMPRIVRLLGFLGKDPIGASEGGMTEEIGNIIAELLRVLDTNAQTKALQDLICLANDLNTVQKAGVLFDPNNNGSCNNNERRIRIQIFPELSPNTKIEIVSLRSLLSLQLGVWLILKQFIPKEDHGYIGRLSIGNHIGRAEVKHQIVAAARPILLLEENSNNERGGWVYAKKDSTLHSSLILHTKIAIADLLASIASDSDPSAVGISYSVQPGVMTSQHVVLALLSIEAAKVHLRLNHSHKTLDSMDEKLSLQCARSIAKLMLSVLLTDGVWLHGLPYLVDMLPYLANQRESLLPGVVLRILHAYLSRHAESASLFHRRCLAHGYFMYLFQLTADPSETVASASVGIIIFEMEKNIDADEIQRHIASIDFSVSPSGDCAEEEEQYSVQNGNKRRRLLDERTDSVHDANGEPLHSTLAYYVRDAVANAASIITSIDKQRKSRSPKQGKKILPPIVHEDLPKLRSVTGMLLILISLRSISSLDWDSGSAEVIQSLFRCVQQVSQTLASHEREEICHLEANVLEQTLWLVASVGYHAYRLEKTSRRLSYRAERESITYCVMTTLPLIGSSSDEIDGDATFEFRASIDQDCCCQNVCARLCSLIGAKAETSLEICLCGIDHKTLPSLAYNMLPLRFRSIILAALSPIAADSNQVDTTLTSIQRILAANSSRSNDDVTAAALISLPTLLLSLAASKEDSSSSTRYLISLMESFDFDLVTRYCHSEAKNSQVAAFLSLTRLNQMYAAASILLASKEVPNANVRLHSDALAFLWDTLNPSVGGIDSVLLGMIPVGESFGQMADRVESDLPPSLTAPVESKHHTLPFLLQHPRVFLAANAYLISTLSTLPRSKLQSSGGYEFLSDRKHYSYFDQIARATHHNTECKKETLTSLPWTVWVLLAPFVAPESTAMHVVNNFVSVLLGNQCKVLYSLFTSIDEADAIKTTASNVVNKFFRELEYLFIRFFRLPRDLILIGDNDSNQEVELNEHGLEIAVCLLRSICQAAHHLDSAIGIQMFQQSFLRLIRIWVGGSSTKYNADLMGSPFIAACVAVKHSFADKEQLADLLKCGEFAKSVLREFFLPPTRESSVPWLRYRLLVEFFEACLIPYTGTQGLPVVDVPNNVEVAAVIDKLYPSVITSMIFDQDMGGLEMCAAFRMYVVNENKTQLKKQKKSGSEIIVGKHQKKNRPSSLDRDLVAGVKLGGSAVSAKSLTENMKMLCWKSHIIEHVLPKLLLHSDRSVLKFFATELCPPNTSLSQILREKEQTVLKTLVWELGGDDPDEDKENEIYDTPSISENSYKRGRVVLALKMGYLIKEEQVVASASENSAETFDDAAAGNWIGSNFLYLLVNVVLYRWKSRSEREQWQTIKCLKALLRYLPSGDSLKFMPQIMVAIGNAMGSNEAPLRFLAVSTLFDFVKVLARDQLCNVKDHLTTLVVILFPLFEFEDKVPRDALARDEAVNLLLWLAEHVSSGFSEIPFLPMTPDLQGVRDVLAAKGVAVDDIKLISPHTDEESFDANPQLQSKFYSQMNILSDLIANHENKEVRKVVIQHMTKLIRANRSLFDNMIDNESLASMHFLTVVHDDGGKEDVEDSVNGGFITKLLMRLLSKCVDESDSDIRNALACCLGEIGAIDSNRLGQEINASQFSTDDASDDWRLNKPPWKSDTAQYQLRLVTQHLVWALRAAPAIIDQHKIGFGIQELLKQLDSTTHAADAADAAESSDQTRKEMSSWLKEKLDEADVRCVLEPFWTSDYQQQDISAEKKPPYFVKSNSYFRWLSAFCRYLVTKSHSNEKSQWKDMFYACRSAIRSQAGVGVAEFILPVLVIDVVCFGETTDQDVVIDEFMAALSIDDEMSMPLKERENAINTVFTTIDLIRYWTEREMERVSKSPPKKSKRRSRQQDGIAECSSWPVEESISKATHFLKRIPLSACSLAASAVGMNARALRFLEIESRSKCGLHIKVSHDLPEGPKYLCSEYLEGIDLDLMRKLLGKLSDFDTMVQISRKNLLRESSLTNRLEEEASERELCGDIEGSCQAYEQLLDSRLNNKAEPDARADAQQGLLRCLLKLGRLDSVINQARGMSINGDSGNEKSFISGDFLPSAAEAAWRLGNWSVLDHVSGLNLDTITDANGRHQEAREIVMTSLSSAARDSYSQSYPHIMQLHALREVEQASRSWFEGSSNESNAILSNEWIHRLSTSSPDSSVSNVIVNTRLALCRMAGEPMAEGSLWLDIGKRARKGGLFQVSEQCLTHADAAYTSSVAPALAQECIGKVKLQLAKLKYAQGETTAALNLIEKDVPSSIFHLEGRDLQGCVSRSGQSVDNIGRLLLQATEWIASDRLKSGSEIRSRYQTVLCLVPNWERAHFHFAKYLDTLYENSIAKNMMIQPDHDSNASRANAIAKDEKSQRLLIEAIDHYGISLQLGQKHVFQALPRLLAMWTEFTAIPVPEQSANLRKNQSEVNKQIKSFISKIPEHLFYTALPQLVSCILHSNKDTSRNVKQILISVLAKYPCQTMWSCNWLRFSKLEEKQKAGNDIFNGARKLLQQMEGGEQLQGMLDASIDLYKFLLQLAKYSPDNNATSVRMKAPKFPVHLTSFIPPIQSALSVTPGALDRSDVNEVFPQFVPKMRGFNPDVKFMQSKAKPKRIGMFAVPTTKVEQVNVLLQKQLEAERNKFPEVDCSGFDTGEMHFLVKQEAKGDLRKDSRVQDLNNVINRLLAARKASSGTDRRRQRLRLHLRTFSVVCLSEDCGILEWVPNTDSFRSLIGGTYNPQVPPTSKYRRGDRITNYNNAELRDAFMKCQDMYIKKGNLKGAAERFDKTVLQEYLPFMYWWFVQNFPNPHAWFEARNNFTLSTAVWSAVGHIIGLGDRHSENILIDTRSGECVHVDFDCIFDKGLLLPRPEVIPFRLTPNMIDAFGPTGTDGLFTGALIESMKTLRQNRDTLLSVLEPFLKDPVINFSSSKNQQKAQTASAKAVDAMRKIDGRLKGMYNLTNPNFKKIQRLDGVAQEEEDDSSHVALSVEGQVQRMISEATSHENLVQVYVGWMPWI</sequence>
<proteinExistence type="inferred from homology"/>
<dbReference type="PROSITE" id="PS51189">
    <property type="entry name" value="FAT"/>
    <property type="match status" value="1"/>
</dbReference>
<evidence type="ECO:0000256" key="5">
    <source>
        <dbReference type="ARBA" id="ARBA00022679"/>
    </source>
</evidence>
<accession>A0ABD3PGY7</accession>
<feature type="domain" description="PI3K/PI4K catalytic" evidence="12">
    <location>
        <begin position="2769"/>
        <end position="3141"/>
    </location>
</feature>
<keyword evidence="7" id="KW-0227">DNA damage</keyword>
<evidence type="ECO:0000259" key="12">
    <source>
        <dbReference type="PROSITE" id="PS50290"/>
    </source>
</evidence>
<dbReference type="Pfam" id="PF02259">
    <property type="entry name" value="FAT"/>
    <property type="match status" value="1"/>
</dbReference>
<evidence type="ECO:0000259" key="14">
    <source>
        <dbReference type="PROSITE" id="PS51190"/>
    </source>
</evidence>
<evidence type="ECO:0000256" key="8">
    <source>
        <dbReference type="ARBA" id="ARBA00022777"/>
    </source>
</evidence>
<evidence type="ECO:0000313" key="15">
    <source>
        <dbReference type="EMBL" id="KAL3786899.1"/>
    </source>
</evidence>
<dbReference type="SMART" id="SM00146">
    <property type="entry name" value="PI3Kc"/>
    <property type="match status" value="1"/>
</dbReference>
<dbReference type="InterPro" id="IPR003151">
    <property type="entry name" value="PIK-rel_kinase_FAT"/>
</dbReference>
<dbReference type="GO" id="GO:0006281">
    <property type="term" value="P:DNA repair"/>
    <property type="evidence" value="ECO:0007669"/>
    <property type="project" value="UniProtKB-KW"/>
</dbReference>
<dbReference type="InterPro" id="IPR003152">
    <property type="entry name" value="FATC_dom"/>
</dbReference>
<comment type="subcellular location">
    <subcellularLocation>
        <location evidence="1">Nucleus</location>
    </subcellularLocation>
</comment>
<reference evidence="15 16" key="1">
    <citation type="submission" date="2024-10" db="EMBL/GenBank/DDBJ databases">
        <title>Updated reference genomes for cyclostephanoid diatoms.</title>
        <authorList>
            <person name="Roberts W.R."/>
            <person name="Alverson A.J."/>
        </authorList>
    </citation>
    <scope>NUCLEOTIDE SEQUENCE [LARGE SCALE GENOMIC DNA]</scope>
    <source>
        <strain evidence="15 16">AJA010-31</strain>
    </source>
</reference>
<dbReference type="Proteomes" id="UP001530400">
    <property type="component" value="Unassembled WGS sequence"/>
</dbReference>
<dbReference type="SMART" id="SM01343">
    <property type="entry name" value="FATC"/>
    <property type="match status" value="1"/>
</dbReference>
<dbReference type="PANTHER" id="PTHR11139">
    <property type="entry name" value="ATAXIA TELANGIECTASIA MUTATED ATM -RELATED"/>
    <property type="match status" value="1"/>
</dbReference>
<evidence type="ECO:0000256" key="1">
    <source>
        <dbReference type="ARBA" id="ARBA00004123"/>
    </source>
</evidence>
<dbReference type="CDD" id="cd00892">
    <property type="entry name" value="PIKKc_ATR"/>
    <property type="match status" value="1"/>
</dbReference>
<keyword evidence="8" id="KW-0418">Kinase</keyword>
<feature type="domain" description="FAT" evidence="13">
    <location>
        <begin position="2167"/>
        <end position="2663"/>
    </location>
</feature>
<dbReference type="InterPro" id="IPR036940">
    <property type="entry name" value="PI3/4_kinase_cat_sf"/>
</dbReference>
<dbReference type="Pfam" id="PF25030">
    <property type="entry name" value="M-HEAT_ATR"/>
    <property type="match status" value="1"/>
</dbReference>
<keyword evidence="11" id="KW-0539">Nucleus</keyword>
<dbReference type="InterPro" id="IPR014009">
    <property type="entry name" value="PIK_FAT"/>
</dbReference>
<keyword evidence="6" id="KW-0547">Nucleotide-binding</keyword>
<evidence type="ECO:0000256" key="9">
    <source>
        <dbReference type="ARBA" id="ARBA00022840"/>
    </source>
</evidence>
<evidence type="ECO:0000256" key="11">
    <source>
        <dbReference type="ARBA" id="ARBA00023242"/>
    </source>
</evidence>
<name>A0ABD3PGY7_9STRA</name>
<dbReference type="InterPro" id="IPR050517">
    <property type="entry name" value="DDR_Repair_Kinase"/>
</dbReference>
<keyword evidence="9" id="KW-0067">ATP-binding</keyword>
<dbReference type="Gene3D" id="1.25.10.10">
    <property type="entry name" value="Leucine-rich Repeat Variant"/>
    <property type="match status" value="1"/>
</dbReference>
<feature type="domain" description="FATC" evidence="14">
    <location>
        <begin position="3154"/>
        <end position="3186"/>
    </location>
</feature>
<evidence type="ECO:0000256" key="2">
    <source>
        <dbReference type="ARBA" id="ARBA00010769"/>
    </source>
</evidence>
<comment type="caution">
    <text evidence="15">The sequence shown here is derived from an EMBL/GenBank/DDBJ whole genome shotgun (WGS) entry which is preliminary data.</text>
</comment>